<dbReference type="AlphaFoldDB" id="A0A2V4E7Z8"/>
<accession>A0A2V4E7Z8</accession>
<proteinExistence type="predicted"/>
<dbReference type="OrthoDB" id="7066745at2"/>
<gene>
    <name evidence="1" type="ORF">DKK70_08565</name>
</gene>
<reference evidence="1 2" key="1">
    <citation type="submission" date="2018-05" db="EMBL/GenBank/DDBJ databases">
        <title>Reference genomes for bee gut microbiota database.</title>
        <authorList>
            <person name="Ellegaard K.M."/>
        </authorList>
    </citation>
    <scope>NUCLEOTIDE SEQUENCE [LARGE SCALE GENOMIC DNA]</scope>
    <source>
        <strain evidence="1 2">ESL0182</strain>
    </source>
</reference>
<comment type="caution">
    <text evidence="1">The sequence shown here is derived from an EMBL/GenBank/DDBJ whole genome shotgun (WGS) entry which is preliminary data.</text>
</comment>
<dbReference type="EMBL" id="QGLR01000010">
    <property type="protein sequence ID" value="PXZ07036.1"/>
    <property type="molecule type" value="Genomic_DNA"/>
</dbReference>
<keyword evidence="2" id="KW-1185">Reference proteome</keyword>
<dbReference type="RefSeq" id="WP_110433626.1">
    <property type="nucleotide sequence ID" value="NZ_QGLR01000010.1"/>
</dbReference>
<evidence type="ECO:0000313" key="1">
    <source>
        <dbReference type="EMBL" id="PXZ07036.1"/>
    </source>
</evidence>
<evidence type="ECO:0000313" key="2">
    <source>
        <dbReference type="Proteomes" id="UP000247932"/>
    </source>
</evidence>
<sequence length="158" mass="18311">MNNYIFGYLAEIKCNNYKQVLDEIAGKYGIGLKEILTEQLFQFTEKYLPNKNQTNFVFSMSDSAERVEADYLIDYLDYAPEMQCKFPSSGKDRLLILIDILKDMMIQSKCSKLVISLTDSGYIYSYKSIVFAYLSEILLDDFEKNQGVPDTLYEIICE</sequence>
<name>A0A2V4E7Z8_9GAMM</name>
<protein>
    <submittedName>
        <fullName evidence="1">Uncharacterized protein</fullName>
    </submittedName>
</protein>
<organism evidence="1 2">
    <name type="scientific">Gilliamella apicola</name>
    <dbReference type="NCBI Taxonomy" id="1196095"/>
    <lineage>
        <taxon>Bacteria</taxon>
        <taxon>Pseudomonadati</taxon>
        <taxon>Pseudomonadota</taxon>
        <taxon>Gammaproteobacteria</taxon>
        <taxon>Orbales</taxon>
        <taxon>Orbaceae</taxon>
        <taxon>Gilliamella</taxon>
    </lineage>
</organism>
<dbReference type="Proteomes" id="UP000247932">
    <property type="component" value="Unassembled WGS sequence"/>
</dbReference>